<dbReference type="Pfam" id="PF13186">
    <property type="entry name" value="SPASM"/>
    <property type="match status" value="1"/>
</dbReference>
<dbReference type="SMART" id="SM00729">
    <property type="entry name" value="Elp3"/>
    <property type="match status" value="1"/>
</dbReference>
<dbReference type="PROSITE" id="PS51918">
    <property type="entry name" value="RADICAL_SAM"/>
    <property type="match status" value="1"/>
</dbReference>
<keyword evidence="9" id="KW-1185">Reference proteome</keyword>
<dbReference type="OrthoDB" id="9782387at2"/>
<keyword evidence="5" id="KW-0408">Iron</keyword>
<dbReference type="AlphaFoldDB" id="A0A124HDD8"/>
<dbReference type="SUPFAM" id="SSF102114">
    <property type="entry name" value="Radical SAM enzymes"/>
    <property type="match status" value="1"/>
</dbReference>
<dbReference type="SFLD" id="SFLDS00029">
    <property type="entry name" value="Radical_SAM"/>
    <property type="match status" value="1"/>
</dbReference>
<dbReference type="STRING" id="67285.AQI88_08310"/>
<dbReference type="PANTHER" id="PTHR11228:SF7">
    <property type="entry name" value="PQQA PEPTIDE CYCLASE"/>
    <property type="match status" value="1"/>
</dbReference>
<dbReference type="InterPro" id="IPR023885">
    <property type="entry name" value="4Fe4S-binding_SPASM_dom"/>
</dbReference>
<evidence type="ECO:0000256" key="3">
    <source>
        <dbReference type="ARBA" id="ARBA00022691"/>
    </source>
</evidence>
<dbReference type="Gene3D" id="3.20.20.70">
    <property type="entry name" value="Aldolase class I"/>
    <property type="match status" value="1"/>
</dbReference>
<feature type="domain" description="Radical SAM core" evidence="7">
    <location>
        <begin position="8"/>
        <end position="229"/>
    </location>
</feature>
<keyword evidence="2" id="KW-0004">4Fe-4S</keyword>
<organism evidence="8 9">
    <name type="scientific">Streptomyces cellostaticus</name>
    <dbReference type="NCBI Taxonomy" id="67285"/>
    <lineage>
        <taxon>Bacteria</taxon>
        <taxon>Bacillati</taxon>
        <taxon>Actinomycetota</taxon>
        <taxon>Actinomycetes</taxon>
        <taxon>Kitasatosporales</taxon>
        <taxon>Streptomycetaceae</taxon>
        <taxon>Streptomyces</taxon>
    </lineage>
</organism>
<dbReference type="GO" id="GO:0003824">
    <property type="term" value="F:catalytic activity"/>
    <property type="evidence" value="ECO:0007669"/>
    <property type="project" value="InterPro"/>
</dbReference>
<dbReference type="RefSeq" id="WP_066994323.1">
    <property type="nucleotide sequence ID" value="NZ_BNDU01000004.1"/>
</dbReference>
<dbReference type="Pfam" id="PF04055">
    <property type="entry name" value="Radical_SAM"/>
    <property type="match status" value="1"/>
</dbReference>
<dbReference type="CDD" id="cd21123">
    <property type="entry name" value="SPASM_MftC-like"/>
    <property type="match status" value="1"/>
</dbReference>
<keyword evidence="6" id="KW-0411">Iron-sulfur</keyword>
<accession>A0A124HDD8</accession>
<dbReference type="EMBL" id="LMWL01000011">
    <property type="protein sequence ID" value="KUM97268.1"/>
    <property type="molecule type" value="Genomic_DNA"/>
</dbReference>
<proteinExistence type="predicted"/>
<comment type="cofactor">
    <cofactor evidence="1">
        <name>[4Fe-4S] cluster</name>
        <dbReference type="ChEBI" id="CHEBI:49883"/>
    </cofactor>
</comment>
<evidence type="ECO:0000256" key="1">
    <source>
        <dbReference type="ARBA" id="ARBA00001966"/>
    </source>
</evidence>
<evidence type="ECO:0000259" key="7">
    <source>
        <dbReference type="PROSITE" id="PS51918"/>
    </source>
</evidence>
<keyword evidence="3" id="KW-0949">S-adenosyl-L-methionine</keyword>
<evidence type="ECO:0000313" key="8">
    <source>
        <dbReference type="EMBL" id="KUM97268.1"/>
    </source>
</evidence>
<evidence type="ECO:0000256" key="2">
    <source>
        <dbReference type="ARBA" id="ARBA00022485"/>
    </source>
</evidence>
<dbReference type="InterPro" id="IPR017200">
    <property type="entry name" value="PqqE-like"/>
</dbReference>
<evidence type="ECO:0000256" key="4">
    <source>
        <dbReference type="ARBA" id="ARBA00022723"/>
    </source>
</evidence>
<evidence type="ECO:0000313" key="9">
    <source>
        <dbReference type="Proteomes" id="UP000054241"/>
    </source>
</evidence>
<evidence type="ECO:0000256" key="5">
    <source>
        <dbReference type="ARBA" id="ARBA00023004"/>
    </source>
</evidence>
<dbReference type="InterPro" id="IPR013785">
    <property type="entry name" value="Aldolase_TIM"/>
</dbReference>
<dbReference type="PANTHER" id="PTHR11228">
    <property type="entry name" value="RADICAL SAM DOMAIN PROTEIN"/>
    <property type="match status" value="1"/>
</dbReference>
<dbReference type="InterPro" id="IPR050377">
    <property type="entry name" value="Radical_SAM_PqqE_MftC-like"/>
</dbReference>
<gene>
    <name evidence="8" type="ORF">AQI88_08310</name>
</gene>
<dbReference type="SFLD" id="SFLDG01386">
    <property type="entry name" value="main_SPASM_domain-containing"/>
    <property type="match status" value="1"/>
</dbReference>
<dbReference type="SFLD" id="SFLDG01067">
    <property type="entry name" value="SPASM/twitch_domain_containing"/>
    <property type="match status" value="1"/>
</dbReference>
<dbReference type="InterPro" id="IPR058240">
    <property type="entry name" value="rSAM_sf"/>
</dbReference>
<comment type="caution">
    <text evidence="8">The sequence shown here is derived from an EMBL/GenBank/DDBJ whole genome shotgun (WGS) entry which is preliminary data.</text>
</comment>
<sequence length="375" mass="41092">MKGPVPTFSYPMSVYWNITSICNLRCDHCLSRSGKKQPGELTHAQAMQLVDELVENRVFFLYIAGGEPLLRKDLFQVIERARAGGVRVYMATNGTYMTPEKAARIRDLELEDVLVSLDGVDARTHDRFRRVPGAYRDALRAMDTLLDAGVRMSVGTVVCRQTISQLDGMFDLLKDKGVPVWRLTGMCPVGRGHEIYYQTGLGVDEIRHLAGFVEAHTGDPAVRVHLDDPLPMKIWALQGKASVQPAKCGAGRALCCVQYDGSVTPCVLFDHPVGNIKGSSLGEVWRTAPFFSDMRAVDADTLTGKCTSCSKAVDCNGACRAHAWFEYGDVKAPDPVCLREDIPEDYVAPPSRRRMLPVVSVAPADETAHGCGGVC</sequence>
<dbReference type="PIRSF" id="PIRSF037420">
    <property type="entry name" value="PQQ_syn_pqqE"/>
    <property type="match status" value="1"/>
</dbReference>
<dbReference type="Proteomes" id="UP000054241">
    <property type="component" value="Unassembled WGS sequence"/>
</dbReference>
<dbReference type="InterPro" id="IPR006638">
    <property type="entry name" value="Elp3/MiaA/NifB-like_rSAM"/>
</dbReference>
<dbReference type="GO" id="GO:0051539">
    <property type="term" value="F:4 iron, 4 sulfur cluster binding"/>
    <property type="evidence" value="ECO:0007669"/>
    <property type="project" value="UniProtKB-KW"/>
</dbReference>
<keyword evidence="4" id="KW-0479">Metal-binding</keyword>
<dbReference type="NCBIfam" id="TIGR04085">
    <property type="entry name" value="rSAM_more_4Fe4S"/>
    <property type="match status" value="1"/>
</dbReference>
<name>A0A124HDD8_9ACTN</name>
<dbReference type="GO" id="GO:0046872">
    <property type="term" value="F:metal ion binding"/>
    <property type="evidence" value="ECO:0007669"/>
    <property type="project" value="UniProtKB-KW"/>
</dbReference>
<dbReference type="InterPro" id="IPR007197">
    <property type="entry name" value="rSAM"/>
</dbReference>
<reference evidence="8 9" key="1">
    <citation type="submission" date="2015-10" db="EMBL/GenBank/DDBJ databases">
        <title>Draft genome sequence of Streptomyces cellostaticus DSM 40189, type strain for the species Streptomyces cellostaticus.</title>
        <authorList>
            <person name="Ruckert C."/>
            <person name="Winkler A."/>
            <person name="Kalinowski J."/>
            <person name="Kampfer P."/>
            <person name="Glaeser S."/>
        </authorList>
    </citation>
    <scope>NUCLEOTIDE SEQUENCE [LARGE SCALE GENOMIC DNA]</scope>
    <source>
        <strain evidence="8 9">DSM 40189</strain>
    </source>
</reference>
<protein>
    <recommendedName>
        <fullName evidence="7">Radical SAM core domain-containing protein</fullName>
    </recommendedName>
</protein>
<evidence type="ECO:0000256" key="6">
    <source>
        <dbReference type="ARBA" id="ARBA00023014"/>
    </source>
</evidence>
<dbReference type="CDD" id="cd01335">
    <property type="entry name" value="Radical_SAM"/>
    <property type="match status" value="1"/>
</dbReference>